<dbReference type="PANTHER" id="PTHR30386">
    <property type="entry name" value="MEMBRANE FUSION SUBUNIT OF EMRAB-TOLC MULTIDRUG EFFLUX PUMP"/>
    <property type="match status" value="1"/>
</dbReference>
<evidence type="ECO:0000256" key="5">
    <source>
        <dbReference type="ARBA" id="ARBA00022519"/>
    </source>
</evidence>
<dbReference type="Gene3D" id="2.40.50.100">
    <property type="match status" value="1"/>
</dbReference>
<accession>A0ABU1ZTD4</accession>
<feature type="domain" description="CyaD-like alpha-helical hairpin" evidence="10">
    <location>
        <begin position="135"/>
        <end position="330"/>
    </location>
</feature>
<dbReference type="InterPro" id="IPR006144">
    <property type="entry name" value="Secretion_HlyD_CS"/>
</dbReference>
<evidence type="ECO:0000259" key="11">
    <source>
        <dbReference type="Pfam" id="PF26002"/>
    </source>
</evidence>
<evidence type="ECO:0000256" key="1">
    <source>
        <dbReference type="ARBA" id="ARBA00004377"/>
    </source>
</evidence>
<keyword evidence="5 9" id="KW-0997">Cell inner membrane</keyword>
<dbReference type="Pfam" id="PF25988">
    <property type="entry name" value="HH_CyaD"/>
    <property type="match status" value="1"/>
</dbReference>
<evidence type="ECO:0000256" key="6">
    <source>
        <dbReference type="ARBA" id="ARBA00022692"/>
    </source>
</evidence>
<keyword evidence="6 9" id="KW-0812">Transmembrane</keyword>
<evidence type="ECO:0000256" key="7">
    <source>
        <dbReference type="ARBA" id="ARBA00022989"/>
    </source>
</evidence>
<feature type="transmembrane region" description="Helical" evidence="9">
    <location>
        <begin position="67"/>
        <end position="84"/>
    </location>
</feature>
<organism evidence="12 13">
    <name type="scientific">Rhodoferax saidenbachensis</name>
    <dbReference type="NCBI Taxonomy" id="1484693"/>
    <lineage>
        <taxon>Bacteria</taxon>
        <taxon>Pseudomonadati</taxon>
        <taxon>Pseudomonadota</taxon>
        <taxon>Betaproteobacteria</taxon>
        <taxon>Burkholderiales</taxon>
        <taxon>Comamonadaceae</taxon>
        <taxon>Rhodoferax</taxon>
    </lineage>
</organism>
<keyword evidence="4 9" id="KW-1003">Cell membrane</keyword>
<dbReference type="NCBIfam" id="TIGR01843">
    <property type="entry name" value="type_I_hlyD"/>
    <property type="match status" value="1"/>
</dbReference>
<evidence type="ECO:0000256" key="2">
    <source>
        <dbReference type="ARBA" id="ARBA00009477"/>
    </source>
</evidence>
<evidence type="ECO:0000256" key="4">
    <source>
        <dbReference type="ARBA" id="ARBA00022475"/>
    </source>
</evidence>
<dbReference type="Gene3D" id="2.40.30.170">
    <property type="match status" value="1"/>
</dbReference>
<dbReference type="SUPFAM" id="SSF111369">
    <property type="entry name" value="HlyD-like secretion proteins"/>
    <property type="match status" value="1"/>
</dbReference>
<sequence length="481" mass="52395">MNTATDSVPVPRHPILELLSRYQAIFQAAWAHRAELAGPARMADEMAFLPAALSLQETPVHPAPRRLAWGLMILFVLALVWATFGEVDIVAVAPGRIIVSDRTKVIQPLEASVVKAVLVKDGDKVQAGQVLVELDPTMASADQSSLQEQLKAAHSEEQRTQALLQLLSKEKLLAQVLPGLQADMGTKSQIQAQLQAEWQDISAKLSKLDAESNRRQAEIATVKASIAKLEATLPMAQSREADFTKLVDQGFISSHATQDKTRERVELERDLATQKARLTEALATAAETEQAKSAYRAETQRQLADRYAQAATRRIQLSADNSKADQRQKQTQLRAPVSGVIQQLAVHSVGGVVTSAQALMVVVPDSNQVTAEVSIANQDIGFVNPTQGAEIKLETFSFTKYGTVKATVDNVSADAVTDEKKGSYYPATLTLEKKDMLIDGKHIAISPGMNVTAEIKTGKRRIIEFLLSPVQRAGSESLRER</sequence>
<dbReference type="InterPro" id="IPR050739">
    <property type="entry name" value="MFP"/>
</dbReference>
<protein>
    <recommendedName>
        <fullName evidence="9">Membrane fusion protein (MFP) family protein</fullName>
    </recommendedName>
</protein>
<evidence type="ECO:0000256" key="8">
    <source>
        <dbReference type="ARBA" id="ARBA00023136"/>
    </source>
</evidence>
<evidence type="ECO:0000256" key="9">
    <source>
        <dbReference type="RuleBase" id="RU365093"/>
    </source>
</evidence>
<reference evidence="12 13" key="1">
    <citation type="submission" date="2023-07" db="EMBL/GenBank/DDBJ databases">
        <title>Sorghum-associated microbial communities from plants grown in Nebraska, USA.</title>
        <authorList>
            <person name="Schachtman D."/>
        </authorList>
    </citation>
    <scope>NUCLEOTIDE SEQUENCE [LARGE SCALE GENOMIC DNA]</scope>
    <source>
        <strain evidence="12 13">BE308</strain>
    </source>
</reference>
<keyword evidence="7 9" id="KW-1133">Transmembrane helix</keyword>
<dbReference type="Pfam" id="PF26002">
    <property type="entry name" value="Beta-barrel_AprE"/>
    <property type="match status" value="1"/>
</dbReference>
<evidence type="ECO:0000313" key="12">
    <source>
        <dbReference type="EMBL" id="MDR7308814.1"/>
    </source>
</evidence>
<name>A0ABU1ZTD4_9BURK</name>
<comment type="subcellular location">
    <subcellularLocation>
        <location evidence="1 9">Cell inner membrane</location>
        <topology evidence="1 9">Single-pass membrane protein</topology>
    </subcellularLocation>
</comment>
<evidence type="ECO:0000313" key="13">
    <source>
        <dbReference type="Proteomes" id="UP001268089"/>
    </source>
</evidence>
<keyword evidence="13" id="KW-1185">Reference proteome</keyword>
<dbReference type="InterPro" id="IPR058982">
    <property type="entry name" value="Beta-barrel_AprE"/>
</dbReference>
<evidence type="ECO:0000259" key="10">
    <source>
        <dbReference type="Pfam" id="PF25988"/>
    </source>
</evidence>
<dbReference type="InterPro" id="IPR010129">
    <property type="entry name" value="T1SS_HlyD"/>
</dbReference>
<dbReference type="EMBL" id="JAVDXO010000014">
    <property type="protein sequence ID" value="MDR7308814.1"/>
    <property type="molecule type" value="Genomic_DNA"/>
</dbReference>
<evidence type="ECO:0000256" key="3">
    <source>
        <dbReference type="ARBA" id="ARBA00022448"/>
    </source>
</evidence>
<dbReference type="RefSeq" id="WP_310346710.1">
    <property type="nucleotide sequence ID" value="NZ_JAVDXO010000014.1"/>
</dbReference>
<dbReference type="PROSITE" id="PS00543">
    <property type="entry name" value="HLYD_FAMILY"/>
    <property type="match status" value="1"/>
</dbReference>
<comment type="similarity">
    <text evidence="2 9">Belongs to the membrane fusion protein (MFP) (TC 8.A.1) family.</text>
</comment>
<dbReference type="InterPro" id="IPR059040">
    <property type="entry name" value="HH_CyaD-like"/>
</dbReference>
<dbReference type="Proteomes" id="UP001268089">
    <property type="component" value="Unassembled WGS sequence"/>
</dbReference>
<dbReference type="PRINTS" id="PR01490">
    <property type="entry name" value="RTXTOXIND"/>
</dbReference>
<keyword evidence="3 9" id="KW-0813">Transport</keyword>
<gene>
    <name evidence="12" type="ORF">J2X15_004136</name>
</gene>
<feature type="domain" description="AprE-like beta-barrel" evidence="11">
    <location>
        <begin position="370"/>
        <end position="458"/>
    </location>
</feature>
<keyword evidence="8 9" id="KW-0472">Membrane</keyword>
<dbReference type="PANTHER" id="PTHR30386:SF27">
    <property type="entry name" value="MEMBRANE FUSION PROTEIN (MFP) FAMILY PROTEIN"/>
    <property type="match status" value="1"/>
</dbReference>
<proteinExistence type="inferred from homology"/>
<comment type="caution">
    <text evidence="12">The sequence shown here is derived from an EMBL/GenBank/DDBJ whole genome shotgun (WGS) entry which is preliminary data.</text>
</comment>